<gene>
    <name evidence="2" type="ORF">GCM10017653_12880</name>
</gene>
<sequence>MIAVIFEVWPAEGQRQHYLDLAAALKADLQGRDGFISVERFESLTEPGKLLSLSIWRDEEAVRAWRCLPSHRVAQGEGRGKGGRGKDGRGGVFRDYRLRVASILRDYGLEQRDEAPDDSRAVHPPVV</sequence>
<dbReference type="PANTHER" id="PTHR37811">
    <property type="entry name" value="BLL5343 PROTEIN"/>
    <property type="match status" value="1"/>
</dbReference>
<dbReference type="PANTHER" id="PTHR37811:SF2">
    <property type="entry name" value="ABM DOMAIN-CONTAINING PROTEIN"/>
    <property type="match status" value="1"/>
</dbReference>
<reference evidence="2" key="2">
    <citation type="submission" date="2023-01" db="EMBL/GenBank/DDBJ databases">
        <authorList>
            <person name="Sun Q."/>
            <person name="Evtushenko L."/>
        </authorList>
    </citation>
    <scope>NUCLEOTIDE SEQUENCE</scope>
    <source>
        <strain evidence="2">VKM B-2789</strain>
    </source>
</reference>
<dbReference type="InterPro" id="IPR011008">
    <property type="entry name" value="Dimeric_a/b-barrel"/>
</dbReference>
<keyword evidence="2" id="KW-0503">Monooxygenase</keyword>
<proteinExistence type="predicted"/>
<keyword evidence="3" id="KW-1185">Reference proteome</keyword>
<dbReference type="GO" id="GO:0004497">
    <property type="term" value="F:monooxygenase activity"/>
    <property type="evidence" value="ECO:0007669"/>
    <property type="project" value="UniProtKB-KW"/>
</dbReference>
<dbReference type="PROSITE" id="PS51725">
    <property type="entry name" value="ABM"/>
    <property type="match status" value="1"/>
</dbReference>
<accession>A0A9W6JVS4</accession>
<keyword evidence="2" id="KW-0560">Oxidoreductase</keyword>
<evidence type="ECO:0000313" key="2">
    <source>
        <dbReference type="EMBL" id="GLK83219.1"/>
    </source>
</evidence>
<feature type="domain" description="ABM" evidence="1">
    <location>
        <begin position="2"/>
        <end position="93"/>
    </location>
</feature>
<evidence type="ECO:0000313" key="3">
    <source>
        <dbReference type="Proteomes" id="UP001143330"/>
    </source>
</evidence>
<dbReference type="Gene3D" id="3.30.70.100">
    <property type="match status" value="1"/>
</dbReference>
<dbReference type="EMBL" id="BSFM01000006">
    <property type="protein sequence ID" value="GLK83219.1"/>
    <property type="molecule type" value="Genomic_DNA"/>
</dbReference>
<reference evidence="2" key="1">
    <citation type="journal article" date="2014" name="Int. J. Syst. Evol. Microbiol.">
        <title>Complete genome sequence of Corynebacterium casei LMG S-19264T (=DSM 44701T), isolated from a smear-ripened cheese.</title>
        <authorList>
            <consortium name="US DOE Joint Genome Institute (JGI-PGF)"/>
            <person name="Walter F."/>
            <person name="Albersmeier A."/>
            <person name="Kalinowski J."/>
            <person name="Ruckert C."/>
        </authorList>
    </citation>
    <scope>NUCLEOTIDE SEQUENCE</scope>
    <source>
        <strain evidence="2">VKM B-2789</strain>
    </source>
</reference>
<protein>
    <submittedName>
        <fullName evidence="2">Antibiotic biosynthesis monooxygenase</fullName>
    </submittedName>
</protein>
<dbReference type="InterPro" id="IPR052936">
    <property type="entry name" value="Jasmonate_Hydroxylase-like"/>
</dbReference>
<name>A0A9W6JVS4_9HYPH</name>
<dbReference type="SUPFAM" id="SSF54909">
    <property type="entry name" value="Dimeric alpha+beta barrel"/>
    <property type="match status" value="1"/>
</dbReference>
<dbReference type="Proteomes" id="UP001143330">
    <property type="component" value="Unassembled WGS sequence"/>
</dbReference>
<comment type="caution">
    <text evidence="2">The sequence shown here is derived from an EMBL/GenBank/DDBJ whole genome shotgun (WGS) entry which is preliminary data.</text>
</comment>
<evidence type="ECO:0000259" key="1">
    <source>
        <dbReference type="PROSITE" id="PS51725"/>
    </source>
</evidence>
<dbReference type="AlphaFoldDB" id="A0A9W6JVS4"/>
<dbReference type="InterPro" id="IPR007138">
    <property type="entry name" value="ABM_dom"/>
</dbReference>
<dbReference type="Pfam" id="PF03992">
    <property type="entry name" value="ABM"/>
    <property type="match status" value="1"/>
</dbReference>
<organism evidence="2 3">
    <name type="scientific">Ancylobacter defluvii</name>
    <dbReference type="NCBI Taxonomy" id="1282440"/>
    <lineage>
        <taxon>Bacteria</taxon>
        <taxon>Pseudomonadati</taxon>
        <taxon>Pseudomonadota</taxon>
        <taxon>Alphaproteobacteria</taxon>
        <taxon>Hyphomicrobiales</taxon>
        <taxon>Xanthobacteraceae</taxon>
        <taxon>Ancylobacter</taxon>
    </lineage>
</organism>
<dbReference type="RefSeq" id="WP_213366666.1">
    <property type="nucleotide sequence ID" value="NZ_BSFM01000006.1"/>
</dbReference>